<keyword evidence="7 12" id="KW-0801">TPQ</keyword>
<keyword evidence="10" id="KW-0464">Manganese</keyword>
<dbReference type="SUPFAM" id="SSF54416">
    <property type="entry name" value="Amine oxidase N-terminal region"/>
    <property type="match status" value="2"/>
</dbReference>
<dbReference type="InterPro" id="IPR000269">
    <property type="entry name" value="Cu_amine_oxidase"/>
</dbReference>
<feature type="active site" description="Proton acceptor" evidence="12">
    <location>
        <position position="296"/>
    </location>
</feature>
<gene>
    <name evidence="18" type="ORF">EAS64_14365</name>
</gene>
<feature type="active site" description="Schiff-base intermediate with substrate; via topaquinone" evidence="12">
    <location>
        <position position="380"/>
    </location>
</feature>
<dbReference type="InterPro" id="IPR049948">
    <property type="entry name" value="Cu_Am_ox_TPQ-bd"/>
</dbReference>
<dbReference type="PROSITE" id="PS01165">
    <property type="entry name" value="COPPER_AMINE_OXID_2"/>
    <property type="match status" value="1"/>
</dbReference>
<dbReference type="GO" id="GO:0009308">
    <property type="term" value="P:amine metabolic process"/>
    <property type="evidence" value="ECO:0007669"/>
    <property type="project" value="UniProtKB-UniRule"/>
</dbReference>
<evidence type="ECO:0000256" key="5">
    <source>
        <dbReference type="ARBA" id="ARBA00011738"/>
    </source>
</evidence>
<dbReference type="EC" id="1.4.3.-" evidence="14"/>
<dbReference type="RefSeq" id="WP_145853377.1">
    <property type="nucleotide sequence ID" value="NZ_RPFW01000002.1"/>
</dbReference>
<dbReference type="Pfam" id="PF21994">
    <property type="entry name" value="AGAO-like_N2"/>
    <property type="match status" value="1"/>
</dbReference>
<dbReference type="SUPFAM" id="SSF49998">
    <property type="entry name" value="Amine oxidase catalytic domain"/>
    <property type="match status" value="1"/>
</dbReference>
<reference evidence="18 19" key="1">
    <citation type="submission" date="2018-11" db="EMBL/GenBank/DDBJ databases">
        <title>Trebonia kvetii gen.nov., sp.nov., a novel acidophilic actinobacterium, and proposal of the new actinobacterial family Treboniaceae fam. nov.</title>
        <authorList>
            <person name="Rapoport D."/>
            <person name="Sagova-Mareckova M."/>
            <person name="Sedlacek I."/>
            <person name="Provaznik J."/>
            <person name="Kralova S."/>
            <person name="Pavlinic D."/>
            <person name="Benes V."/>
            <person name="Kopecky J."/>
        </authorList>
    </citation>
    <scope>NUCLEOTIDE SEQUENCE [LARGE SCALE GENOMIC DNA]</scope>
    <source>
        <strain evidence="18 19">15Tr583</strain>
    </source>
</reference>
<evidence type="ECO:0000313" key="19">
    <source>
        <dbReference type="Proteomes" id="UP000460272"/>
    </source>
</evidence>
<evidence type="ECO:0000259" key="15">
    <source>
        <dbReference type="Pfam" id="PF01179"/>
    </source>
</evidence>
<feature type="domain" description="AGAO-like N2" evidence="17">
    <location>
        <begin position="12"/>
        <end position="88"/>
    </location>
</feature>
<dbReference type="NCBIfam" id="NF008559">
    <property type="entry name" value="PRK11504.1"/>
    <property type="match status" value="1"/>
</dbReference>
<dbReference type="Pfam" id="PF01179">
    <property type="entry name" value="Cu_amine_oxid"/>
    <property type="match status" value="1"/>
</dbReference>
<dbReference type="InterPro" id="IPR016182">
    <property type="entry name" value="Cu_amine_oxidase_N-reg"/>
</dbReference>
<dbReference type="Pfam" id="PF02728">
    <property type="entry name" value="Cu_amine_oxidN3"/>
    <property type="match status" value="1"/>
</dbReference>
<dbReference type="GO" id="GO:0008131">
    <property type="term" value="F:primary methylamine oxidase activity"/>
    <property type="evidence" value="ECO:0007669"/>
    <property type="project" value="UniProtKB-EC"/>
</dbReference>
<keyword evidence="9 14" id="KW-0186">Copper</keyword>
<protein>
    <recommendedName>
        <fullName evidence="14">Amine oxidase</fullName>
        <ecNumber evidence="14">1.4.3.-</ecNumber>
    </recommendedName>
</protein>
<evidence type="ECO:0000256" key="9">
    <source>
        <dbReference type="ARBA" id="ARBA00023008"/>
    </source>
</evidence>
<dbReference type="GO" id="GO:0048038">
    <property type="term" value="F:quinone binding"/>
    <property type="evidence" value="ECO:0007669"/>
    <property type="project" value="InterPro"/>
</dbReference>
<evidence type="ECO:0000256" key="14">
    <source>
        <dbReference type="RuleBase" id="RU000672"/>
    </source>
</evidence>
<name>A0A6P2C5M9_9ACTN</name>
<evidence type="ECO:0000259" key="16">
    <source>
        <dbReference type="Pfam" id="PF02728"/>
    </source>
</evidence>
<dbReference type="GO" id="GO:0005507">
    <property type="term" value="F:copper ion binding"/>
    <property type="evidence" value="ECO:0007669"/>
    <property type="project" value="InterPro"/>
</dbReference>
<dbReference type="Gene3D" id="3.10.450.40">
    <property type="match status" value="2"/>
</dbReference>
<dbReference type="InterPro" id="IPR015802">
    <property type="entry name" value="Cu_amine_oxidase_N3"/>
</dbReference>
<evidence type="ECO:0000256" key="12">
    <source>
        <dbReference type="PIRSR" id="PIRSR600269-50"/>
    </source>
</evidence>
<dbReference type="EMBL" id="RPFW01000002">
    <property type="protein sequence ID" value="TVZ05676.1"/>
    <property type="molecule type" value="Genomic_DNA"/>
</dbReference>
<keyword evidence="19" id="KW-1185">Reference proteome</keyword>
<keyword evidence="8 14" id="KW-0560">Oxidoreductase</keyword>
<comment type="caution">
    <text evidence="18">The sequence shown here is derived from an EMBL/GenBank/DDBJ whole genome shotgun (WGS) entry which is preliminary data.</text>
</comment>
<comment type="catalytic activity">
    <reaction evidence="11">
        <text>a primary methyl amine + O2 + H2O = an aldehyde + H2O2 + NH4(+)</text>
        <dbReference type="Rhea" id="RHEA:16153"/>
        <dbReference type="ChEBI" id="CHEBI:15377"/>
        <dbReference type="ChEBI" id="CHEBI:15379"/>
        <dbReference type="ChEBI" id="CHEBI:16240"/>
        <dbReference type="ChEBI" id="CHEBI:17478"/>
        <dbReference type="ChEBI" id="CHEBI:28938"/>
        <dbReference type="ChEBI" id="CHEBI:228804"/>
        <dbReference type="EC" id="1.4.3.21"/>
    </reaction>
</comment>
<evidence type="ECO:0000256" key="10">
    <source>
        <dbReference type="ARBA" id="ARBA00023211"/>
    </source>
</evidence>
<dbReference type="AlphaFoldDB" id="A0A6P2C5M9"/>
<evidence type="ECO:0000259" key="17">
    <source>
        <dbReference type="Pfam" id="PF21994"/>
    </source>
</evidence>
<comment type="cofactor">
    <cofactor evidence="14">
        <name>Cu cation</name>
        <dbReference type="ChEBI" id="CHEBI:23378"/>
    </cofactor>
    <text evidence="14">Contains 1 topaquinone per subunit.</text>
</comment>
<evidence type="ECO:0000256" key="11">
    <source>
        <dbReference type="ARBA" id="ARBA00048032"/>
    </source>
</evidence>
<dbReference type="PANTHER" id="PTHR10638">
    <property type="entry name" value="COPPER AMINE OXIDASE"/>
    <property type="match status" value="1"/>
</dbReference>
<keyword evidence="6 14" id="KW-0479">Metal-binding</keyword>
<evidence type="ECO:0000256" key="3">
    <source>
        <dbReference type="ARBA" id="ARBA00001947"/>
    </source>
</evidence>
<dbReference type="PROSITE" id="PS01164">
    <property type="entry name" value="COPPER_AMINE_OXID_1"/>
    <property type="match status" value="1"/>
</dbReference>
<comment type="cofactor">
    <cofactor evidence="3">
        <name>Zn(2+)</name>
        <dbReference type="ChEBI" id="CHEBI:29105"/>
    </cofactor>
</comment>
<dbReference type="Gene3D" id="2.70.98.20">
    <property type="entry name" value="Copper amine oxidase, catalytic domain"/>
    <property type="match status" value="1"/>
</dbReference>
<evidence type="ECO:0000256" key="13">
    <source>
        <dbReference type="PIRSR" id="PIRSR600269-51"/>
    </source>
</evidence>
<sequence length="632" mass="69289">MTGHPHPLDPATAGEYLAGRRIMVAAGLLADPVRFAYYGLEEPSKEEVLAGASQPGAADRRLRAFLLNLKTGESADVVVSLTQGSVVSARVIDTAAEGQLPIVDSEFHLVEEIVAADPQWQAAMARRGLTDMSKIRICPITAGAYRAPAEDDARRMVRVLAFLQEGEHDLAWAHPVDGVTAHVDLIEKKVLRVTDEFVLPVPRESGDYDDPAVRGPERAGLRPVEITQPEGPSFTVDGGLLRWQDWSLRVGFDAREGLTLHQIELAGRPVIYRASVPEMVVPYGDPRFRYWQAYFDTGEYLVGKWVNSLELGCDCLGEITYLDAVICGETGEPREVRNAICIHEEDFGILWKHTDIFNGSAQSRRQRRLVVSFFTTVGNYDYGFYWYFYLDGTIECEVKMTGVVFTAGHPGGEYPYSTEVAPGLGAPVHQHLFSARLDMSVDGQANAVEEVDVHGLPVGPDNPFGNAIAQTVTRLTSEASAARPGDASRGRVWRVVSTERTNRFGRPTAFTLCPQPHPALLAHPDSPLAARAGFATRALWVTRYDPAQRYPAGDFVNQSPGGGLPAYAAADRDIDGQDIVVWHTFGPTHVVRTEDWPVMPVARTGFMLRPTGFFDRNPTLNVPAPPGHCHAG</sequence>
<evidence type="ECO:0000256" key="8">
    <source>
        <dbReference type="ARBA" id="ARBA00023002"/>
    </source>
</evidence>
<dbReference type="Proteomes" id="UP000460272">
    <property type="component" value="Unassembled WGS sequence"/>
</dbReference>
<evidence type="ECO:0000256" key="6">
    <source>
        <dbReference type="ARBA" id="ARBA00022723"/>
    </source>
</evidence>
<evidence type="ECO:0000256" key="4">
    <source>
        <dbReference type="ARBA" id="ARBA00007983"/>
    </source>
</evidence>
<dbReference type="InterPro" id="IPR015798">
    <property type="entry name" value="Cu_amine_oxidase_C"/>
</dbReference>
<evidence type="ECO:0000313" key="18">
    <source>
        <dbReference type="EMBL" id="TVZ05676.1"/>
    </source>
</evidence>
<comment type="subunit">
    <text evidence="5">Homodimer.</text>
</comment>
<dbReference type="InterPro" id="IPR049947">
    <property type="entry name" value="Cu_Am_Ox_Cu-bd"/>
</dbReference>
<feature type="modified residue" description="2',4',5'-topaquinone" evidence="13">
    <location>
        <position position="380"/>
    </location>
</feature>
<proteinExistence type="inferred from homology"/>
<dbReference type="OrthoDB" id="9772590at2"/>
<comment type="cofactor">
    <cofactor evidence="2">
        <name>Mn(2+)</name>
        <dbReference type="ChEBI" id="CHEBI:29035"/>
    </cofactor>
</comment>
<comment type="similarity">
    <text evidence="4 14">Belongs to the copper/topaquinone oxidase family.</text>
</comment>
<feature type="domain" description="Copper amine oxidase catalytic" evidence="15">
    <location>
        <begin position="225"/>
        <end position="620"/>
    </location>
</feature>
<feature type="domain" description="Copper amine oxidase N3-terminal" evidence="16">
    <location>
        <begin position="102"/>
        <end position="201"/>
    </location>
</feature>
<comment type="cofactor">
    <cofactor evidence="1">
        <name>Cu cation</name>
        <dbReference type="ChEBI" id="CHEBI:23378"/>
    </cofactor>
</comment>
<comment type="PTM">
    <text evidence="13 14">Topaquinone (TPQ) is generated by copper-dependent autoxidation of a specific tyrosyl residue.</text>
</comment>
<dbReference type="InterPro" id="IPR036460">
    <property type="entry name" value="Cu_amine_oxidase_C_sf"/>
</dbReference>
<evidence type="ECO:0000256" key="7">
    <source>
        <dbReference type="ARBA" id="ARBA00022772"/>
    </source>
</evidence>
<dbReference type="PANTHER" id="PTHR10638:SF86">
    <property type="entry name" value="COPPER AMINE OXIDASE 1-RELATED"/>
    <property type="match status" value="1"/>
</dbReference>
<evidence type="ECO:0000256" key="1">
    <source>
        <dbReference type="ARBA" id="ARBA00001935"/>
    </source>
</evidence>
<organism evidence="18 19">
    <name type="scientific">Trebonia kvetii</name>
    <dbReference type="NCBI Taxonomy" id="2480626"/>
    <lineage>
        <taxon>Bacteria</taxon>
        <taxon>Bacillati</taxon>
        <taxon>Actinomycetota</taxon>
        <taxon>Actinomycetes</taxon>
        <taxon>Streptosporangiales</taxon>
        <taxon>Treboniaceae</taxon>
        <taxon>Trebonia</taxon>
    </lineage>
</organism>
<accession>A0A6P2C5M9</accession>
<dbReference type="InterPro" id="IPR054157">
    <property type="entry name" value="AGAO-like_N2"/>
</dbReference>
<evidence type="ECO:0000256" key="2">
    <source>
        <dbReference type="ARBA" id="ARBA00001936"/>
    </source>
</evidence>